<protein>
    <submittedName>
        <fullName evidence="1">Uncharacterized protein</fullName>
    </submittedName>
</protein>
<accession>A0ABQ8S6Q9</accession>
<proteinExistence type="predicted"/>
<name>A0ABQ8S6Q9_PERAM</name>
<comment type="caution">
    <text evidence="1">The sequence shown here is derived from an EMBL/GenBank/DDBJ whole genome shotgun (WGS) entry which is preliminary data.</text>
</comment>
<keyword evidence="2" id="KW-1185">Reference proteome</keyword>
<reference evidence="1 2" key="1">
    <citation type="journal article" date="2022" name="Allergy">
        <title>Genome assembly and annotation of Periplaneta americana reveal a comprehensive cockroach allergen profile.</title>
        <authorList>
            <person name="Wang L."/>
            <person name="Xiong Q."/>
            <person name="Saelim N."/>
            <person name="Wang L."/>
            <person name="Nong W."/>
            <person name="Wan A.T."/>
            <person name="Shi M."/>
            <person name="Liu X."/>
            <person name="Cao Q."/>
            <person name="Hui J.H.L."/>
            <person name="Sookrung N."/>
            <person name="Leung T.F."/>
            <person name="Tungtrongchitr A."/>
            <person name="Tsui S.K.W."/>
        </authorList>
    </citation>
    <scope>NUCLEOTIDE SEQUENCE [LARGE SCALE GENOMIC DNA]</scope>
    <source>
        <strain evidence="1">PWHHKU_190912</strain>
    </source>
</reference>
<gene>
    <name evidence="1" type="ORF">ANN_21933</name>
</gene>
<organism evidence="1 2">
    <name type="scientific">Periplaneta americana</name>
    <name type="common">American cockroach</name>
    <name type="synonym">Blatta americana</name>
    <dbReference type="NCBI Taxonomy" id="6978"/>
    <lineage>
        <taxon>Eukaryota</taxon>
        <taxon>Metazoa</taxon>
        <taxon>Ecdysozoa</taxon>
        <taxon>Arthropoda</taxon>
        <taxon>Hexapoda</taxon>
        <taxon>Insecta</taxon>
        <taxon>Pterygota</taxon>
        <taxon>Neoptera</taxon>
        <taxon>Polyneoptera</taxon>
        <taxon>Dictyoptera</taxon>
        <taxon>Blattodea</taxon>
        <taxon>Blattoidea</taxon>
        <taxon>Blattidae</taxon>
        <taxon>Blattinae</taxon>
        <taxon>Periplaneta</taxon>
    </lineage>
</organism>
<evidence type="ECO:0000313" key="2">
    <source>
        <dbReference type="Proteomes" id="UP001148838"/>
    </source>
</evidence>
<sequence>MRKGKLLSPNKIEHRLNGKQMLDFMWVKFYHSVGLAVPQTTITLLHVVHQGVPISHSVIFFLWAFVKDRVFVPPLPHNLDEIKEHIRRAVASVDAAMLHRIWNKIDYGLDVCRVTHRSHVEHFSCLHGSVVEVLNCCCSMYELCRWFESYWLQWAQRRLKLIVSRARSMGKQMVRCCCRQFSAGRQNVHDEERSGRTTIITDDLVQQRTMCLPIDLAQLTIKFNRRYALCIQKLYHWRTSRGGSWNRNVHLQAMQRSY</sequence>
<dbReference type="EMBL" id="JAJSOF020000033">
    <property type="protein sequence ID" value="KAJ4429729.1"/>
    <property type="molecule type" value="Genomic_DNA"/>
</dbReference>
<evidence type="ECO:0000313" key="1">
    <source>
        <dbReference type="EMBL" id="KAJ4429729.1"/>
    </source>
</evidence>
<dbReference type="Proteomes" id="UP001148838">
    <property type="component" value="Unassembled WGS sequence"/>
</dbReference>